<comment type="caution">
    <text evidence="3">The sequence shown here is derived from an EMBL/GenBank/DDBJ whole genome shotgun (WGS) entry which is preliminary data.</text>
</comment>
<keyword evidence="4" id="KW-1185">Reference proteome</keyword>
<dbReference type="Proteomes" id="UP000295217">
    <property type="component" value="Unassembled WGS sequence"/>
</dbReference>
<keyword evidence="1" id="KW-0456">Lyase</keyword>
<proteinExistence type="predicted"/>
<dbReference type="Pfam" id="PF00206">
    <property type="entry name" value="Lyase_1"/>
    <property type="match status" value="1"/>
</dbReference>
<dbReference type="GO" id="GO:0008797">
    <property type="term" value="F:aspartate ammonia-lyase activity"/>
    <property type="evidence" value="ECO:0007669"/>
    <property type="project" value="TreeGrafter"/>
</dbReference>
<gene>
    <name evidence="3" type="ORF">E1262_02390</name>
</gene>
<organism evidence="3 4">
    <name type="scientific">Jiangella aurantiaca</name>
    <dbReference type="NCBI Taxonomy" id="2530373"/>
    <lineage>
        <taxon>Bacteria</taxon>
        <taxon>Bacillati</taxon>
        <taxon>Actinomycetota</taxon>
        <taxon>Actinomycetes</taxon>
        <taxon>Jiangellales</taxon>
        <taxon>Jiangellaceae</taxon>
        <taxon>Jiangella</taxon>
    </lineage>
</organism>
<evidence type="ECO:0000259" key="2">
    <source>
        <dbReference type="Pfam" id="PF00206"/>
    </source>
</evidence>
<dbReference type="PANTHER" id="PTHR42696:SF2">
    <property type="entry name" value="ASPARTATE AMMONIA-LYASE"/>
    <property type="match status" value="1"/>
</dbReference>
<dbReference type="RefSeq" id="WP_162605734.1">
    <property type="nucleotide sequence ID" value="NZ_SMLB01000002.1"/>
</dbReference>
<dbReference type="AlphaFoldDB" id="A0A4R5AJG6"/>
<evidence type="ECO:0000313" key="3">
    <source>
        <dbReference type="EMBL" id="TDD72721.1"/>
    </source>
</evidence>
<accession>A0A4R5AJG6</accession>
<evidence type="ECO:0000313" key="4">
    <source>
        <dbReference type="Proteomes" id="UP000295217"/>
    </source>
</evidence>
<dbReference type="Gene3D" id="1.20.200.10">
    <property type="entry name" value="Fumarase/aspartase (Central domain)"/>
    <property type="match status" value="1"/>
</dbReference>
<evidence type="ECO:0000256" key="1">
    <source>
        <dbReference type="ARBA" id="ARBA00023239"/>
    </source>
</evidence>
<dbReference type="EMBL" id="SMLB01000002">
    <property type="protein sequence ID" value="TDD72721.1"/>
    <property type="molecule type" value="Genomic_DNA"/>
</dbReference>
<sequence length="100" mass="10612">MPMTVGQEFAGWAATMREELPRLEDSRRLLHEVNPAGTAIGTQITTVPGYREAVLRHLVTLTGLPLVSADDLIEAGVRVVPAPVPEGCWPAGWRAAAGAA</sequence>
<protein>
    <recommendedName>
        <fullName evidence="2">Fumarate lyase N-terminal domain-containing protein</fullName>
    </recommendedName>
</protein>
<name>A0A4R5AJG6_9ACTN</name>
<dbReference type="GO" id="GO:0006531">
    <property type="term" value="P:aspartate metabolic process"/>
    <property type="evidence" value="ECO:0007669"/>
    <property type="project" value="TreeGrafter"/>
</dbReference>
<feature type="domain" description="Fumarate lyase N-terminal" evidence="2">
    <location>
        <begin position="1"/>
        <end position="75"/>
    </location>
</feature>
<dbReference type="InterPro" id="IPR008948">
    <property type="entry name" value="L-Aspartase-like"/>
</dbReference>
<dbReference type="GO" id="GO:0005829">
    <property type="term" value="C:cytosol"/>
    <property type="evidence" value="ECO:0007669"/>
    <property type="project" value="TreeGrafter"/>
</dbReference>
<reference evidence="3 4" key="1">
    <citation type="submission" date="2019-02" db="EMBL/GenBank/DDBJ databases">
        <title>Draft genome sequences of novel Actinobacteria.</title>
        <authorList>
            <person name="Sahin N."/>
            <person name="Ay H."/>
            <person name="Saygin H."/>
        </authorList>
    </citation>
    <scope>NUCLEOTIDE SEQUENCE [LARGE SCALE GENOMIC DNA]</scope>
    <source>
        <strain evidence="3 4">8K307</strain>
    </source>
</reference>
<dbReference type="InterPro" id="IPR051546">
    <property type="entry name" value="Aspartate_Ammonia-Lyase"/>
</dbReference>
<dbReference type="SUPFAM" id="SSF48557">
    <property type="entry name" value="L-aspartase-like"/>
    <property type="match status" value="1"/>
</dbReference>
<dbReference type="PANTHER" id="PTHR42696">
    <property type="entry name" value="ASPARTATE AMMONIA-LYASE"/>
    <property type="match status" value="1"/>
</dbReference>
<dbReference type="InterPro" id="IPR022761">
    <property type="entry name" value="Fumarate_lyase_N"/>
</dbReference>